<feature type="chain" id="PRO_5043729801" evidence="1">
    <location>
        <begin position="17"/>
        <end position="213"/>
    </location>
</feature>
<gene>
    <name evidence="2" type="ORF">GSLYS_00010940001</name>
</gene>
<organism evidence="2 3">
    <name type="scientific">Lymnaea stagnalis</name>
    <name type="common">Great pond snail</name>
    <name type="synonym">Helix stagnalis</name>
    <dbReference type="NCBI Taxonomy" id="6523"/>
    <lineage>
        <taxon>Eukaryota</taxon>
        <taxon>Metazoa</taxon>
        <taxon>Spiralia</taxon>
        <taxon>Lophotrochozoa</taxon>
        <taxon>Mollusca</taxon>
        <taxon>Gastropoda</taxon>
        <taxon>Heterobranchia</taxon>
        <taxon>Euthyneura</taxon>
        <taxon>Panpulmonata</taxon>
        <taxon>Hygrophila</taxon>
        <taxon>Lymnaeoidea</taxon>
        <taxon>Lymnaeidae</taxon>
        <taxon>Lymnaea</taxon>
    </lineage>
</organism>
<proteinExistence type="predicted"/>
<feature type="non-terminal residue" evidence="2">
    <location>
        <position position="213"/>
    </location>
</feature>
<accession>A0AAV2HU34</accession>
<sequence length="213" mass="23388">MREIILCVVFLNLASGYVWDNRAKYVSDDFGGSGIYDGGGFGGGGSSGGWGGIGGWKGVVVSRDAPPDDLLDQSYVPNEIKLFVGHALLGLTPEEMMQHCDRIKTGAQAQYGAGEEKISDDQTNAMLREMASKYPSILPEDLLNSDIWIDEAFRVSSALKILMDCAEEIQKLQGKGAIYFKVVIHLCDIIKSSSARVVDIYRLHMHNRVVNKR</sequence>
<evidence type="ECO:0000256" key="1">
    <source>
        <dbReference type="SAM" id="SignalP"/>
    </source>
</evidence>
<dbReference type="EMBL" id="CAXITT010000246">
    <property type="protein sequence ID" value="CAL1537027.1"/>
    <property type="molecule type" value="Genomic_DNA"/>
</dbReference>
<evidence type="ECO:0000313" key="3">
    <source>
        <dbReference type="Proteomes" id="UP001497497"/>
    </source>
</evidence>
<feature type="signal peptide" evidence="1">
    <location>
        <begin position="1"/>
        <end position="16"/>
    </location>
</feature>
<protein>
    <submittedName>
        <fullName evidence="2">Uncharacterized protein</fullName>
    </submittedName>
</protein>
<keyword evidence="3" id="KW-1185">Reference proteome</keyword>
<keyword evidence="1" id="KW-0732">Signal</keyword>
<dbReference type="Proteomes" id="UP001497497">
    <property type="component" value="Unassembled WGS sequence"/>
</dbReference>
<name>A0AAV2HU34_LYMST</name>
<dbReference type="AlphaFoldDB" id="A0AAV2HU34"/>
<evidence type="ECO:0000313" key="2">
    <source>
        <dbReference type="EMBL" id="CAL1537027.1"/>
    </source>
</evidence>
<comment type="caution">
    <text evidence="2">The sequence shown here is derived from an EMBL/GenBank/DDBJ whole genome shotgun (WGS) entry which is preliminary data.</text>
</comment>
<reference evidence="2 3" key="1">
    <citation type="submission" date="2024-04" db="EMBL/GenBank/DDBJ databases">
        <authorList>
            <consortium name="Genoscope - CEA"/>
            <person name="William W."/>
        </authorList>
    </citation>
    <scope>NUCLEOTIDE SEQUENCE [LARGE SCALE GENOMIC DNA]</scope>
</reference>